<protein>
    <submittedName>
        <fullName evidence="2">Uncharacterized protein</fullName>
    </submittedName>
</protein>
<dbReference type="Proteomes" id="UP000230233">
    <property type="component" value="Chromosome X"/>
</dbReference>
<keyword evidence="3" id="KW-1185">Reference proteome</keyword>
<dbReference type="EMBL" id="PDUG01000006">
    <property type="protein sequence ID" value="PIC16555.1"/>
    <property type="molecule type" value="Genomic_DNA"/>
</dbReference>
<feature type="region of interest" description="Disordered" evidence="1">
    <location>
        <begin position="64"/>
        <end position="94"/>
    </location>
</feature>
<evidence type="ECO:0000313" key="2">
    <source>
        <dbReference type="EMBL" id="PIC16555.1"/>
    </source>
</evidence>
<sequence>MPNLSVEAGRGDRGGHITLAETAKIRSLYPKPHGDPLGLKRVVDNHLPEDDIFEAMWRATWMETGRGNHSPEDDTKSGKRQWKPFTETPVPEKT</sequence>
<organism evidence="2 3">
    <name type="scientific">Caenorhabditis nigoni</name>
    <dbReference type="NCBI Taxonomy" id="1611254"/>
    <lineage>
        <taxon>Eukaryota</taxon>
        <taxon>Metazoa</taxon>
        <taxon>Ecdysozoa</taxon>
        <taxon>Nematoda</taxon>
        <taxon>Chromadorea</taxon>
        <taxon>Rhabditida</taxon>
        <taxon>Rhabditina</taxon>
        <taxon>Rhabditomorpha</taxon>
        <taxon>Rhabditoidea</taxon>
        <taxon>Rhabditidae</taxon>
        <taxon>Peloderinae</taxon>
        <taxon>Caenorhabditis</taxon>
    </lineage>
</organism>
<name>A0A2G5SN44_9PELO</name>
<evidence type="ECO:0000256" key="1">
    <source>
        <dbReference type="SAM" id="MobiDB-lite"/>
    </source>
</evidence>
<dbReference type="AlphaFoldDB" id="A0A2G5SN44"/>
<comment type="caution">
    <text evidence="2">The sequence shown here is derived from an EMBL/GenBank/DDBJ whole genome shotgun (WGS) entry which is preliminary data.</text>
</comment>
<accession>A0A2G5SN44</accession>
<gene>
    <name evidence="2" type="primary">Cnig_chr_X.g23123</name>
    <name evidence="2" type="ORF">B9Z55_023123</name>
</gene>
<reference evidence="3" key="1">
    <citation type="submission" date="2017-10" db="EMBL/GenBank/DDBJ databases">
        <title>Rapid genome shrinkage in a self-fertile nematode reveals novel sperm competition proteins.</title>
        <authorList>
            <person name="Yin D."/>
            <person name="Schwarz E.M."/>
            <person name="Thomas C.G."/>
            <person name="Felde R.L."/>
            <person name="Korf I.F."/>
            <person name="Cutter A.D."/>
            <person name="Schartner C.M."/>
            <person name="Ralston E.J."/>
            <person name="Meyer B.J."/>
            <person name="Haag E.S."/>
        </authorList>
    </citation>
    <scope>NUCLEOTIDE SEQUENCE [LARGE SCALE GENOMIC DNA]</scope>
    <source>
        <strain evidence="3">JU1422</strain>
    </source>
</reference>
<evidence type="ECO:0000313" key="3">
    <source>
        <dbReference type="Proteomes" id="UP000230233"/>
    </source>
</evidence>
<proteinExistence type="predicted"/>